<dbReference type="GO" id="GO:0005886">
    <property type="term" value="C:plasma membrane"/>
    <property type="evidence" value="ECO:0007669"/>
    <property type="project" value="UniProtKB-SubCell"/>
</dbReference>
<evidence type="ECO:0000256" key="6">
    <source>
        <dbReference type="SAM" id="Phobius"/>
    </source>
</evidence>
<dbReference type="Pfam" id="PF01810">
    <property type="entry name" value="LysE"/>
    <property type="match status" value="1"/>
</dbReference>
<feature type="transmembrane region" description="Helical" evidence="6">
    <location>
        <begin position="186"/>
        <end position="207"/>
    </location>
</feature>
<keyword evidence="3 6" id="KW-0812">Transmembrane</keyword>
<feature type="transmembrane region" description="Helical" evidence="6">
    <location>
        <begin position="68"/>
        <end position="86"/>
    </location>
</feature>
<evidence type="ECO:0000313" key="8">
    <source>
        <dbReference type="Proteomes" id="UP000478417"/>
    </source>
</evidence>
<dbReference type="InterPro" id="IPR001123">
    <property type="entry name" value="LeuE-type"/>
</dbReference>
<dbReference type="PIRSF" id="PIRSF006324">
    <property type="entry name" value="LeuE"/>
    <property type="match status" value="1"/>
</dbReference>
<reference evidence="7 8" key="1">
    <citation type="submission" date="2020-02" db="EMBL/GenBank/DDBJ databases">
        <title>Albibacoteraceae fam. nov., the first described family within the subdivision 4 Verrucomicrobia.</title>
        <authorList>
            <person name="Xi F."/>
        </authorList>
    </citation>
    <scope>NUCLEOTIDE SEQUENCE [LARGE SCALE GENOMIC DNA]</scope>
    <source>
        <strain evidence="7 8">CK1056</strain>
    </source>
</reference>
<dbReference type="PANTHER" id="PTHR30086">
    <property type="entry name" value="ARGININE EXPORTER PROTEIN ARGO"/>
    <property type="match status" value="1"/>
</dbReference>
<dbReference type="RefSeq" id="WP_163966190.1">
    <property type="nucleotide sequence ID" value="NZ_JAAGNX010000003.1"/>
</dbReference>
<keyword evidence="2" id="KW-1003">Cell membrane</keyword>
<organism evidence="7 8">
    <name type="scientific">Oceanipulchritudo coccoides</name>
    <dbReference type="NCBI Taxonomy" id="2706888"/>
    <lineage>
        <taxon>Bacteria</taxon>
        <taxon>Pseudomonadati</taxon>
        <taxon>Verrucomicrobiota</taxon>
        <taxon>Opitutia</taxon>
        <taxon>Puniceicoccales</taxon>
        <taxon>Oceanipulchritudinaceae</taxon>
        <taxon>Oceanipulchritudo</taxon>
    </lineage>
</organism>
<proteinExistence type="predicted"/>
<keyword evidence="4 6" id="KW-1133">Transmembrane helix</keyword>
<feature type="transmembrane region" description="Helical" evidence="6">
    <location>
        <begin position="153"/>
        <end position="174"/>
    </location>
</feature>
<evidence type="ECO:0000256" key="4">
    <source>
        <dbReference type="ARBA" id="ARBA00022989"/>
    </source>
</evidence>
<dbReference type="EMBL" id="JAAGNX010000003">
    <property type="protein sequence ID" value="NDV63124.1"/>
    <property type="molecule type" value="Genomic_DNA"/>
</dbReference>
<sequence>MEFILTIAAIHLVACLSPGPDIFLVVLNSMRHGWRTGVATTFGILCGVSLHISLGLTGVSYLITRGEVFERVLSLAGGSWLIYLGLKGFMSCRRLAAEAREPDQVPSSPDALPFHDAWTQGFFVNVLNPKAMLFFLSLFSVMLGPDLPLEIRIASGGVMVCVQAVAFSLVAFLVDRPRFKSSWNRLQLCLELGISVILLVLGLWIWITSIISLLN</sequence>
<feature type="transmembrane region" description="Helical" evidence="6">
    <location>
        <begin position="122"/>
        <end position="141"/>
    </location>
</feature>
<dbReference type="Proteomes" id="UP000478417">
    <property type="component" value="Unassembled WGS sequence"/>
</dbReference>
<evidence type="ECO:0000256" key="1">
    <source>
        <dbReference type="ARBA" id="ARBA00004651"/>
    </source>
</evidence>
<name>A0A6B2M4W3_9BACT</name>
<dbReference type="PANTHER" id="PTHR30086:SF17">
    <property type="entry name" value="LYSE FAMILY TRANSLOCATOR"/>
    <property type="match status" value="1"/>
</dbReference>
<protein>
    <submittedName>
        <fullName evidence="7">LysE family transporter</fullName>
    </submittedName>
</protein>
<accession>A0A6B2M4W3</accession>
<feature type="transmembrane region" description="Helical" evidence="6">
    <location>
        <begin position="39"/>
        <end position="62"/>
    </location>
</feature>
<comment type="caution">
    <text evidence="7">The sequence shown here is derived from an EMBL/GenBank/DDBJ whole genome shotgun (WGS) entry which is preliminary data.</text>
</comment>
<gene>
    <name evidence="7" type="ORF">G0Q06_11725</name>
</gene>
<keyword evidence="8" id="KW-1185">Reference proteome</keyword>
<keyword evidence="5 6" id="KW-0472">Membrane</keyword>
<evidence type="ECO:0000256" key="5">
    <source>
        <dbReference type="ARBA" id="ARBA00023136"/>
    </source>
</evidence>
<comment type="subcellular location">
    <subcellularLocation>
        <location evidence="1">Cell membrane</location>
        <topology evidence="1">Multi-pass membrane protein</topology>
    </subcellularLocation>
</comment>
<evidence type="ECO:0000256" key="2">
    <source>
        <dbReference type="ARBA" id="ARBA00022475"/>
    </source>
</evidence>
<feature type="transmembrane region" description="Helical" evidence="6">
    <location>
        <begin position="6"/>
        <end position="27"/>
    </location>
</feature>
<evidence type="ECO:0000313" key="7">
    <source>
        <dbReference type="EMBL" id="NDV63124.1"/>
    </source>
</evidence>
<dbReference type="GO" id="GO:0015171">
    <property type="term" value="F:amino acid transmembrane transporter activity"/>
    <property type="evidence" value="ECO:0007669"/>
    <property type="project" value="TreeGrafter"/>
</dbReference>
<dbReference type="AlphaFoldDB" id="A0A6B2M4W3"/>
<evidence type="ECO:0000256" key="3">
    <source>
        <dbReference type="ARBA" id="ARBA00022692"/>
    </source>
</evidence>